<feature type="non-terminal residue" evidence="1">
    <location>
        <position position="165"/>
    </location>
</feature>
<evidence type="ECO:0000313" key="1">
    <source>
        <dbReference type="EMBL" id="CAG7818568.1"/>
    </source>
</evidence>
<dbReference type="EMBL" id="CAJVCH010424125">
    <property type="protein sequence ID" value="CAG7818568.1"/>
    <property type="molecule type" value="Genomic_DNA"/>
</dbReference>
<dbReference type="AlphaFoldDB" id="A0A8J2LA35"/>
<evidence type="ECO:0000313" key="2">
    <source>
        <dbReference type="Proteomes" id="UP000708208"/>
    </source>
</evidence>
<name>A0A8J2LA35_9HEXA</name>
<gene>
    <name evidence="1" type="ORF">AFUS01_LOCUS29065</name>
</gene>
<reference evidence="1" key="1">
    <citation type="submission" date="2021-06" db="EMBL/GenBank/DDBJ databases">
        <authorList>
            <person name="Hodson N. C."/>
            <person name="Mongue J. A."/>
            <person name="Jaron S. K."/>
        </authorList>
    </citation>
    <scope>NUCLEOTIDE SEQUENCE</scope>
</reference>
<proteinExistence type="predicted"/>
<comment type="caution">
    <text evidence="1">The sequence shown here is derived from an EMBL/GenBank/DDBJ whole genome shotgun (WGS) entry which is preliminary data.</text>
</comment>
<dbReference type="Proteomes" id="UP000708208">
    <property type="component" value="Unassembled WGS sequence"/>
</dbReference>
<organism evidence="1 2">
    <name type="scientific">Allacma fusca</name>
    <dbReference type="NCBI Taxonomy" id="39272"/>
    <lineage>
        <taxon>Eukaryota</taxon>
        <taxon>Metazoa</taxon>
        <taxon>Ecdysozoa</taxon>
        <taxon>Arthropoda</taxon>
        <taxon>Hexapoda</taxon>
        <taxon>Collembola</taxon>
        <taxon>Symphypleona</taxon>
        <taxon>Sminthuridae</taxon>
        <taxon>Allacma</taxon>
    </lineage>
</organism>
<feature type="non-terminal residue" evidence="1">
    <location>
        <position position="1"/>
    </location>
</feature>
<keyword evidence="2" id="KW-1185">Reference proteome</keyword>
<sequence length="165" mass="18418">SIWKEEGFSMGKVVRKDGTEGGGRSLTNKGPGRSLKSIIKLSKQPEGPVLILTLYEGLNFKLKEEGEYCWTAGLEDVVLRRVYTLTTAQTEFKFKNHFVWRLPKVHFEKLCKEGRSINLTLTTTYAGRTVCAGSCEFLVSKAALGMSGSGIRNTAQLQGFKRFLF</sequence>
<accession>A0A8J2LA35</accession>
<protein>
    <submittedName>
        <fullName evidence="1">Uncharacterized protein</fullName>
    </submittedName>
</protein>